<accession>D3ENT2</accession>
<dbReference type="EMBL" id="CP001842">
    <property type="protein sequence ID" value="ADB95132.1"/>
    <property type="molecule type" value="Genomic_DNA"/>
</dbReference>
<dbReference type="HOGENOM" id="CLU_163891_0_0_3"/>
<organism evidence="2">
    <name type="scientific">Atelocyanobacterium thalassa (isolate ALOHA)</name>
    <dbReference type="NCBI Taxonomy" id="1453429"/>
    <lineage>
        <taxon>Bacteria</taxon>
        <taxon>Bacillati</taxon>
        <taxon>Cyanobacteriota</taxon>
        <taxon>Cyanophyceae</taxon>
        <taxon>Oscillatoriophycideae</taxon>
        <taxon>Chroococcales</taxon>
        <taxon>Aphanothecaceae</taxon>
        <taxon>Candidatus Atelocyanobacterium</taxon>
        <taxon>Candidatus Atelocyanobacterium thalassae</taxon>
    </lineage>
</organism>
<dbReference type="Proteomes" id="UP000001405">
    <property type="component" value="Chromosome"/>
</dbReference>
<reference evidence="1 2" key="1">
    <citation type="journal article" date="2010" name="Nature">
        <title>Metabolic streamlining in an open-ocean nitrogen-fixing cyanobacterium.</title>
        <authorList>
            <person name="Tripp H.J."/>
            <person name="Bench S.R."/>
            <person name="Turk K.A."/>
            <person name="Foster R.A."/>
            <person name="Desany B.A."/>
            <person name="Niazi F."/>
            <person name="Affourtit J.P."/>
            <person name="Zehr J.P."/>
        </authorList>
    </citation>
    <scope>NUCLEOTIDE SEQUENCE [LARGE SCALE GENOMIC DNA]</scope>
    <source>
        <strain evidence="2">ALOHA</strain>
    </source>
</reference>
<sequence>MLKITEAQVGLTLPPPQDIPEEILRNEVIIEGRSELTGEILNSSEYAKEKEELSKSAYHPEVNTKLKHLVFLLKIRKMLKTIVPIL</sequence>
<protein>
    <submittedName>
        <fullName evidence="1">Uncharacterized protein</fullName>
    </submittedName>
</protein>
<dbReference type="AlphaFoldDB" id="D3ENT2"/>
<gene>
    <name evidence="1" type="ordered locus">UCYN_03950</name>
</gene>
<proteinExistence type="predicted"/>
<keyword evidence="2" id="KW-1185">Reference proteome</keyword>
<dbReference type="STRING" id="1453429.UCYN_03950"/>
<dbReference type="KEGG" id="cyu:UCYN_03950"/>
<dbReference type="RefSeq" id="WP_012953797.1">
    <property type="nucleotide sequence ID" value="NC_013771.1"/>
</dbReference>
<evidence type="ECO:0000313" key="2">
    <source>
        <dbReference type="Proteomes" id="UP000001405"/>
    </source>
</evidence>
<evidence type="ECO:0000313" key="1">
    <source>
        <dbReference type="EMBL" id="ADB95132.1"/>
    </source>
</evidence>
<name>D3ENT2_ATETH</name>
<dbReference type="PATRIC" id="fig|713887.8.peg.368"/>